<dbReference type="OrthoDB" id="2047763at2"/>
<dbReference type="InterPro" id="IPR046678">
    <property type="entry name" value="DUF6548"/>
</dbReference>
<evidence type="ECO:0000313" key="2">
    <source>
        <dbReference type="Proteomes" id="UP000327030"/>
    </source>
</evidence>
<sequence>MGSEKNRVINERFYDAYLDFDEVLCGRLNVKEDGVKKYQIKMKECYTEARDVIPEWDVVYARLKAIRARHQNLTQGTAKFDEFQGKDEDVVWMQIFCEKLDADADPLSKYSKYSFEKRKHKGFFAKLMEAFSK</sequence>
<dbReference type="RefSeq" id="WP_151625950.1">
    <property type="nucleotide sequence ID" value="NZ_CP043029.1"/>
</dbReference>
<dbReference type="AlphaFoldDB" id="A0A5P6VUD6"/>
<geneLocation type="plasmid" evidence="2">
    <name>pnp95</name>
</geneLocation>
<organism evidence="1 2">
    <name type="scientific">Pseudobutyrivibrio xylanivorans</name>
    <dbReference type="NCBI Taxonomy" id="185007"/>
    <lineage>
        <taxon>Bacteria</taxon>
        <taxon>Bacillati</taxon>
        <taxon>Bacillota</taxon>
        <taxon>Clostridia</taxon>
        <taxon>Lachnospirales</taxon>
        <taxon>Lachnospiraceae</taxon>
        <taxon>Pseudobutyrivibrio</taxon>
    </lineage>
</organism>
<protein>
    <submittedName>
        <fullName evidence="1">Uncharacterized protein</fullName>
    </submittedName>
</protein>
<dbReference type="KEGG" id="pxv:FXF36_15585"/>
<proteinExistence type="predicted"/>
<dbReference type="Pfam" id="PF20185">
    <property type="entry name" value="DUF6548"/>
    <property type="match status" value="1"/>
</dbReference>
<reference evidence="2" key="1">
    <citation type="submission" date="2019-08" db="EMBL/GenBank/DDBJ databases">
        <title>Complete Genome Sequence of the Polysaccharide-Degrading Rumen Bacterium Pseudobutyrivibrio xylanivorans MA3014.</title>
        <authorList>
            <person name="Palevich N."/>
            <person name="Maclean P.H."/>
            <person name="Kelly W.J."/>
            <person name="Leahy S.C."/>
            <person name="Rakonjac J."/>
            <person name="Attwood G.T."/>
        </authorList>
    </citation>
    <scope>NUCLEOTIDE SEQUENCE [LARGE SCALE GENOMIC DNA]</scope>
    <source>
        <strain evidence="2">MA3014</strain>
        <plasmid evidence="2">pnp95</plasmid>
    </source>
</reference>
<dbReference type="Proteomes" id="UP000327030">
    <property type="component" value="Plasmid pNP95"/>
</dbReference>
<gene>
    <name evidence="1" type="ORF">FXF36_15585</name>
</gene>
<accession>A0A5P6VUD6</accession>
<evidence type="ECO:0000313" key="1">
    <source>
        <dbReference type="EMBL" id="QFJ56335.1"/>
    </source>
</evidence>
<name>A0A5P6VUD6_PSEXY</name>
<keyword evidence="1" id="KW-0614">Plasmid</keyword>
<dbReference type="EMBL" id="CP043029">
    <property type="protein sequence ID" value="QFJ56335.1"/>
    <property type="molecule type" value="Genomic_DNA"/>
</dbReference>